<organism evidence="8 9">
    <name type="scientific">Qipengyuania polymorpha</name>
    <dbReference type="NCBI Taxonomy" id="2867234"/>
    <lineage>
        <taxon>Bacteria</taxon>
        <taxon>Pseudomonadati</taxon>
        <taxon>Pseudomonadota</taxon>
        <taxon>Alphaproteobacteria</taxon>
        <taxon>Sphingomonadales</taxon>
        <taxon>Erythrobacteraceae</taxon>
        <taxon>Qipengyuania</taxon>
    </lineage>
</organism>
<dbReference type="Proteomes" id="UP000783253">
    <property type="component" value="Unassembled WGS sequence"/>
</dbReference>
<evidence type="ECO:0000256" key="7">
    <source>
        <dbReference type="SAM" id="Phobius"/>
    </source>
</evidence>
<comment type="caution">
    <text evidence="8">The sequence shown here is derived from an EMBL/GenBank/DDBJ whole genome shotgun (WGS) entry which is preliminary data.</text>
</comment>
<dbReference type="RefSeq" id="WP_221572411.1">
    <property type="nucleotide sequence ID" value="NZ_JAIGNK010000001.1"/>
</dbReference>
<dbReference type="InterPro" id="IPR032808">
    <property type="entry name" value="DoxX"/>
</dbReference>
<feature type="transmembrane region" description="Helical" evidence="7">
    <location>
        <begin position="20"/>
        <end position="41"/>
    </location>
</feature>
<dbReference type="InterPro" id="IPR051907">
    <property type="entry name" value="DoxX-like_oxidoreductase"/>
</dbReference>
<proteinExistence type="inferred from homology"/>
<comment type="similarity">
    <text evidence="2">Belongs to the DoxX family.</text>
</comment>
<evidence type="ECO:0000256" key="1">
    <source>
        <dbReference type="ARBA" id="ARBA00004651"/>
    </source>
</evidence>
<evidence type="ECO:0000256" key="3">
    <source>
        <dbReference type="ARBA" id="ARBA00022475"/>
    </source>
</evidence>
<dbReference type="PANTHER" id="PTHR33452">
    <property type="entry name" value="OXIDOREDUCTASE CATD-RELATED"/>
    <property type="match status" value="1"/>
</dbReference>
<evidence type="ECO:0000256" key="4">
    <source>
        <dbReference type="ARBA" id="ARBA00022692"/>
    </source>
</evidence>
<keyword evidence="3" id="KW-1003">Cell membrane</keyword>
<evidence type="ECO:0000256" key="5">
    <source>
        <dbReference type="ARBA" id="ARBA00022989"/>
    </source>
</evidence>
<evidence type="ECO:0000313" key="9">
    <source>
        <dbReference type="Proteomes" id="UP000783253"/>
    </source>
</evidence>
<evidence type="ECO:0000256" key="6">
    <source>
        <dbReference type="ARBA" id="ARBA00023136"/>
    </source>
</evidence>
<evidence type="ECO:0000313" key="8">
    <source>
        <dbReference type="EMBL" id="MBX7457061.1"/>
    </source>
</evidence>
<feature type="transmembrane region" description="Helical" evidence="7">
    <location>
        <begin position="87"/>
        <end position="105"/>
    </location>
</feature>
<name>A0ABS7IY01_9SPHN</name>
<dbReference type="EMBL" id="JAIGNK010000001">
    <property type="protein sequence ID" value="MBX7457061.1"/>
    <property type="molecule type" value="Genomic_DNA"/>
</dbReference>
<keyword evidence="6 7" id="KW-0472">Membrane</keyword>
<protein>
    <submittedName>
        <fullName evidence="8">DoxX family protein</fullName>
    </submittedName>
</protein>
<sequence>MNTAATTIAPTSEGTPGTSWLALAARLMLAAIFLLAGLNKITDPASTIGYIASVGLPAPTLAYWGAVAIEVLGALTLIAGFKTRMTALALAAFSLVTAFVFHNQIGDQTQFVMFFKNIAIAGGLLQLAAFGPGTISLDRK</sequence>
<keyword evidence="9" id="KW-1185">Reference proteome</keyword>
<comment type="subcellular location">
    <subcellularLocation>
        <location evidence="1">Cell membrane</location>
        <topology evidence="1">Multi-pass membrane protein</topology>
    </subcellularLocation>
</comment>
<keyword evidence="4 7" id="KW-0812">Transmembrane</keyword>
<keyword evidence="5 7" id="KW-1133">Transmembrane helix</keyword>
<feature type="transmembrane region" description="Helical" evidence="7">
    <location>
        <begin position="111"/>
        <end position="130"/>
    </location>
</feature>
<evidence type="ECO:0000256" key="2">
    <source>
        <dbReference type="ARBA" id="ARBA00006679"/>
    </source>
</evidence>
<dbReference type="PANTHER" id="PTHR33452:SF1">
    <property type="entry name" value="INNER MEMBRANE PROTEIN YPHA-RELATED"/>
    <property type="match status" value="1"/>
</dbReference>
<dbReference type="Pfam" id="PF07681">
    <property type="entry name" value="DoxX"/>
    <property type="match status" value="1"/>
</dbReference>
<gene>
    <name evidence="8" type="ORF">K3152_02275</name>
</gene>
<accession>A0ABS7IY01</accession>
<reference evidence="8 9" key="1">
    <citation type="submission" date="2021-08" db="EMBL/GenBank/DDBJ databases">
        <title>Comparative Genomics Analysis of the Genus Qipengyuania Reveals Extensive Genetic Diversity and Metabolic Versatility, Including the Description of Fifteen Novel Species.</title>
        <authorList>
            <person name="Liu Y."/>
        </authorList>
    </citation>
    <scope>NUCLEOTIDE SEQUENCE [LARGE SCALE GENOMIC DNA]</scope>
    <source>
        <strain evidence="8 9">1NDH17</strain>
    </source>
</reference>